<reference evidence="1 2" key="1">
    <citation type="submission" date="2015-11" db="EMBL/GenBank/DDBJ databases">
        <title>Genomic analysis of 38 Legionella species identifies large and diverse effector repertoires.</title>
        <authorList>
            <person name="Burstein D."/>
            <person name="Amaro F."/>
            <person name="Zusman T."/>
            <person name="Lifshitz Z."/>
            <person name="Cohen O."/>
            <person name="Gilbert J.A."/>
            <person name="Pupko T."/>
            <person name="Shuman H.A."/>
            <person name="Segal G."/>
        </authorList>
    </citation>
    <scope>NUCLEOTIDE SEQUENCE [LARGE SCALE GENOMIC DNA]</scope>
    <source>
        <strain evidence="1 2">BL-540</strain>
    </source>
</reference>
<evidence type="ECO:0000313" key="1">
    <source>
        <dbReference type="EMBL" id="KTD17671.1"/>
    </source>
</evidence>
<organism evidence="1 2">
    <name type="scientific">Legionella jordanis</name>
    <dbReference type="NCBI Taxonomy" id="456"/>
    <lineage>
        <taxon>Bacteria</taxon>
        <taxon>Pseudomonadati</taxon>
        <taxon>Pseudomonadota</taxon>
        <taxon>Gammaproteobacteria</taxon>
        <taxon>Legionellales</taxon>
        <taxon>Legionellaceae</taxon>
        <taxon>Legionella</taxon>
    </lineage>
</organism>
<proteinExistence type="predicted"/>
<name>A0A0W0VC34_9GAMM</name>
<sequence length="67" mass="7494">MMSLMLAEMLKDMATVMSQRALEFKIALSIIDKKIAHYIVMACVRPQRMFVVAVFGIDSTEPSNTAV</sequence>
<dbReference type="AlphaFoldDB" id="A0A0W0VC34"/>
<dbReference type="EMBL" id="LNYJ01000011">
    <property type="protein sequence ID" value="KTD17671.1"/>
    <property type="molecule type" value="Genomic_DNA"/>
</dbReference>
<comment type="caution">
    <text evidence="1">The sequence shown here is derived from an EMBL/GenBank/DDBJ whole genome shotgun (WGS) entry which is preliminary data.</text>
</comment>
<protein>
    <submittedName>
        <fullName evidence="1">Uncharacterized protein</fullName>
    </submittedName>
</protein>
<evidence type="ECO:0000313" key="2">
    <source>
        <dbReference type="Proteomes" id="UP000055035"/>
    </source>
</evidence>
<gene>
    <name evidence="1" type="ORF">Ljor_1977</name>
</gene>
<keyword evidence="2" id="KW-1185">Reference proteome</keyword>
<accession>A0A0W0VC34</accession>
<dbReference type="Proteomes" id="UP000055035">
    <property type="component" value="Unassembled WGS sequence"/>
</dbReference>